<evidence type="ECO:0000256" key="2">
    <source>
        <dbReference type="SAM" id="Phobius"/>
    </source>
</evidence>
<evidence type="ECO:0008006" key="5">
    <source>
        <dbReference type="Google" id="ProtNLM"/>
    </source>
</evidence>
<evidence type="ECO:0000256" key="1">
    <source>
        <dbReference type="SAM" id="MobiDB-lite"/>
    </source>
</evidence>
<evidence type="ECO:0000313" key="3">
    <source>
        <dbReference type="EMBL" id="EAS84134.1"/>
    </source>
</evidence>
<dbReference type="EMBL" id="AAPV01000002">
    <property type="protein sequence ID" value="EAS84134.1"/>
    <property type="molecule type" value="Genomic_DNA"/>
</dbReference>
<dbReference type="Proteomes" id="UP000005306">
    <property type="component" value="Unassembled WGS sequence"/>
</dbReference>
<protein>
    <recommendedName>
        <fullName evidence="5">Zinc-ribbon domain-containing protein</fullName>
    </recommendedName>
</protein>
<proteinExistence type="predicted"/>
<comment type="caution">
    <text evidence="3">The sequence shown here is derived from an EMBL/GenBank/DDBJ whole genome shotgun (WGS) entry which is preliminary data.</text>
</comment>
<keyword evidence="2" id="KW-0812">Transmembrane</keyword>
<gene>
    <name evidence="3" type="ORF">PU1002_00390</name>
</gene>
<reference evidence="3 4" key="1">
    <citation type="submission" date="2006-04" db="EMBL/GenBank/DDBJ databases">
        <authorList>
            <person name="Giovannoni S.J."/>
            <person name="Cho J.-C."/>
            <person name="Ferriera S."/>
            <person name="Johnson J."/>
            <person name="Kravitz S."/>
            <person name="Halpern A."/>
            <person name="Remington K."/>
            <person name="Beeson K."/>
            <person name="Tran B."/>
            <person name="Rogers Y.-H."/>
            <person name="Friedman R."/>
            <person name="Venter J.C."/>
        </authorList>
    </citation>
    <scope>NUCLEOTIDE SEQUENCE [LARGE SCALE GENOMIC DNA]</scope>
    <source>
        <strain evidence="3 4">HTCC1002</strain>
    </source>
</reference>
<name>Q1UZQ7_PELU1</name>
<accession>Q1UZQ7</accession>
<feature type="transmembrane region" description="Helical" evidence="2">
    <location>
        <begin position="255"/>
        <end position="278"/>
    </location>
</feature>
<sequence>MAMSNCKECGKAVSTLAKTCPSCGVPKPAKVLKKKTSTKKNIIKSKKEKPNVLSTKKTSKEEYVYNPNTGSYDKQSKKIKKDSSYDSKTGYNPKTGSFERESKKDKVDDLYLKQQELEKKEIELLEIENKRRISNEEEQERREQRQRTARQEAINYQTKVSNQKRDTIVSSPVETTAGNNDIFDKFNNSTLDLATAFWGFGVFGSIIVGVVCGVLTEMVGWFFNIPYVILTFLIIIGVWECAENYKKEMNKKSESVVWGVLTQVFCVFSGIGLAGFVFELF</sequence>
<evidence type="ECO:0000313" key="4">
    <source>
        <dbReference type="Proteomes" id="UP000005306"/>
    </source>
</evidence>
<keyword evidence="2" id="KW-0472">Membrane</keyword>
<feature type="transmembrane region" description="Helical" evidence="2">
    <location>
        <begin position="193"/>
        <end position="216"/>
    </location>
</feature>
<feature type="transmembrane region" description="Helical" evidence="2">
    <location>
        <begin position="222"/>
        <end position="243"/>
    </location>
</feature>
<dbReference type="AlphaFoldDB" id="Q1UZQ7"/>
<keyword evidence="2" id="KW-1133">Transmembrane helix</keyword>
<dbReference type="HOGENOM" id="CLU_989323_0_0_5"/>
<feature type="compositionally biased region" description="Basic residues" evidence="1">
    <location>
        <begin position="34"/>
        <end position="47"/>
    </location>
</feature>
<organism evidence="3 4">
    <name type="scientific">Pelagibacter ubique (strain HTCC1002)</name>
    <dbReference type="NCBI Taxonomy" id="314261"/>
    <lineage>
        <taxon>Bacteria</taxon>
        <taxon>Pseudomonadati</taxon>
        <taxon>Pseudomonadota</taxon>
        <taxon>Alphaproteobacteria</taxon>
        <taxon>Candidatus Pelagibacterales</taxon>
        <taxon>Candidatus Pelagibacteraceae</taxon>
        <taxon>Candidatus Pelagibacter</taxon>
    </lineage>
</organism>
<feature type="region of interest" description="Disordered" evidence="1">
    <location>
        <begin position="34"/>
        <end position="105"/>
    </location>
</feature>